<dbReference type="EMBL" id="KY774314">
    <property type="protein sequence ID" value="ART31004.1"/>
    <property type="molecule type" value="Genomic_DNA"/>
</dbReference>
<evidence type="ECO:0000256" key="1">
    <source>
        <dbReference type="SAM" id="Phobius"/>
    </source>
</evidence>
<organism evidence="2">
    <name type="scientific">Utricularia reniformis</name>
    <dbReference type="NCBI Taxonomy" id="192314"/>
    <lineage>
        <taxon>Eukaryota</taxon>
        <taxon>Viridiplantae</taxon>
        <taxon>Streptophyta</taxon>
        <taxon>Embryophyta</taxon>
        <taxon>Tracheophyta</taxon>
        <taxon>Spermatophyta</taxon>
        <taxon>Magnoliopsida</taxon>
        <taxon>eudicotyledons</taxon>
        <taxon>Gunneridae</taxon>
        <taxon>Pentapetalae</taxon>
        <taxon>asterids</taxon>
        <taxon>lamiids</taxon>
        <taxon>Lamiales</taxon>
        <taxon>Lentibulariaceae</taxon>
        <taxon>Utricularia</taxon>
    </lineage>
</organism>
<geneLocation type="mitochondrion" evidence="2"/>
<sequence length="34" mass="3707">MGSCSRRMKEILDVVSVLIFLASSVGLTPYAIHI</sequence>
<keyword evidence="2" id="KW-0496">Mitochondrion</keyword>
<dbReference type="AlphaFoldDB" id="A0A1Y0B0U8"/>
<gene>
    <name evidence="2" type="ORF">AEK19_MT0761</name>
</gene>
<name>A0A1Y0B0U8_9LAMI</name>
<evidence type="ECO:0000313" key="2">
    <source>
        <dbReference type="EMBL" id="ART31004.1"/>
    </source>
</evidence>
<feature type="transmembrane region" description="Helical" evidence="1">
    <location>
        <begin position="12"/>
        <end position="32"/>
    </location>
</feature>
<keyword evidence="1" id="KW-1133">Transmembrane helix</keyword>
<keyword evidence="1" id="KW-0472">Membrane</keyword>
<reference evidence="2" key="1">
    <citation type="submission" date="2017-03" db="EMBL/GenBank/DDBJ databases">
        <title>The mitochondrial genome of the carnivorous plant Utricularia reniformis (Lentibulariaceae): structure, comparative analysis and evolutionary landmarks.</title>
        <authorList>
            <person name="Silva S.R."/>
            <person name="Alvarenga D.O."/>
            <person name="Michael T.P."/>
            <person name="Miranda V.F.O."/>
            <person name="Varani A.M."/>
        </authorList>
    </citation>
    <scope>NUCLEOTIDE SEQUENCE</scope>
</reference>
<keyword evidence="1" id="KW-0812">Transmembrane</keyword>
<protein>
    <submittedName>
        <fullName evidence="2">Uncharacterized protein</fullName>
    </submittedName>
</protein>
<accession>A0A1Y0B0U8</accession>
<proteinExistence type="predicted"/>